<accession>A0A0F9EIY0</accession>
<protein>
    <recommendedName>
        <fullName evidence="2">Methyltransferase domain-containing protein</fullName>
    </recommendedName>
</protein>
<dbReference type="PANTHER" id="PTHR43861">
    <property type="entry name" value="TRANS-ACONITATE 2-METHYLTRANSFERASE-RELATED"/>
    <property type="match status" value="1"/>
</dbReference>
<evidence type="ECO:0000313" key="3">
    <source>
        <dbReference type="EMBL" id="KKL73969.1"/>
    </source>
</evidence>
<dbReference type="AlphaFoldDB" id="A0A0F9EIY0"/>
<dbReference type="CDD" id="cd02440">
    <property type="entry name" value="AdoMet_MTases"/>
    <property type="match status" value="1"/>
</dbReference>
<feature type="domain" description="Methyltransferase" evidence="2">
    <location>
        <begin position="61"/>
        <end position="155"/>
    </location>
</feature>
<proteinExistence type="predicted"/>
<reference evidence="3" key="1">
    <citation type="journal article" date="2015" name="Nature">
        <title>Complex archaea that bridge the gap between prokaryotes and eukaryotes.</title>
        <authorList>
            <person name="Spang A."/>
            <person name="Saw J.H."/>
            <person name="Jorgensen S.L."/>
            <person name="Zaremba-Niedzwiedzka K."/>
            <person name="Martijn J."/>
            <person name="Lind A.E."/>
            <person name="van Eijk R."/>
            <person name="Schleper C."/>
            <person name="Guy L."/>
            <person name="Ettema T.J."/>
        </authorList>
    </citation>
    <scope>NUCLEOTIDE SEQUENCE</scope>
</reference>
<dbReference type="EMBL" id="LAZR01024799">
    <property type="protein sequence ID" value="KKL73969.1"/>
    <property type="molecule type" value="Genomic_DNA"/>
</dbReference>
<organism evidence="3">
    <name type="scientific">marine sediment metagenome</name>
    <dbReference type="NCBI Taxonomy" id="412755"/>
    <lineage>
        <taxon>unclassified sequences</taxon>
        <taxon>metagenomes</taxon>
        <taxon>ecological metagenomes</taxon>
    </lineage>
</organism>
<sequence>MDWHLDVTPVEERQEILNSVKRLEPWYHSFHIADWLKIEAIHDGDSVLACLDRLGFPHDFSGKTVLDAGCNAGYYSFVAKTRGAKRVVGVELDPHYVRQAQYLSNLLGLDVEFINEDVHWIDANLGTFDIVICTGLMYHIPDPTNVLSKLSAVCTDTILIESEFLLDPALTSMARFIEGTYMGDPTNWWIYGPQCLEGMVRAAGFQSAEFKGFYREPHGEHSPEGIPKGGRGFLIGKKQAR</sequence>
<dbReference type="SUPFAM" id="SSF53335">
    <property type="entry name" value="S-adenosyl-L-methionine-dependent methyltransferases"/>
    <property type="match status" value="1"/>
</dbReference>
<evidence type="ECO:0000256" key="1">
    <source>
        <dbReference type="SAM" id="MobiDB-lite"/>
    </source>
</evidence>
<dbReference type="Gene3D" id="3.40.50.150">
    <property type="entry name" value="Vaccinia Virus protein VP39"/>
    <property type="match status" value="1"/>
</dbReference>
<comment type="caution">
    <text evidence="3">The sequence shown here is derived from an EMBL/GenBank/DDBJ whole genome shotgun (WGS) entry which is preliminary data.</text>
</comment>
<evidence type="ECO:0000259" key="2">
    <source>
        <dbReference type="Pfam" id="PF13847"/>
    </source>
</evidence>
<dbReference type="InterPro" id="IPR025714">
    <property type="entry name" value="Methyltranfer_dom"/>
</dbReference>
<gene>
    <name evidence="3" type="ORF">LCGC14_2069580</name>
</gene>
<dbReference type="InterPro" id="IPR029063">
    <property type="entry name" value="SAM-dependent_MTases_sf"/>
</dbReference>
<feature type="region of interest" description="Disordered" evidence="1">
    <location>
        <begin position="216"/>
        <end position="241"/>
    </location>
</feature>
<dbReference type="Pfam" id="PF13847">
    <property type="entry name" value="Methyltransf_31"/>
    <property type="match status" value="1"/>
</dbReference>
<name>A0A0F9EIY0_9ZZZZ</name>